<evidence type="ECO:0000313" key="4">
    <source>
        <dbReference type="EMBL" id="CAD7236126.1"/>
    </source>
</evidence>
<name>A0A7R8ZVQ3_9CRUS</name>
<dbReference type="GO" id="GO:0005507">
    <property type="term" value="F:copper ion binding"/>
    <property type="evidence" value="ECO:0007669"/>
    <property type="project" value="TreeGrafter"/>
</dbReference>
<protein>
    <recommendedName>
        <fullName evidence="3">P-type ATPase A domain-containing protein</fullName>
    </recommendedName>
</protein>
<dbReference type="PANTHER" id="PTHR43520:SF8">
    <property type="entry name" value="P-TYPE CU(+) TRANSPORTER"/>
    <property type="match status" value="1"/>
</dbReference>
<gene>
    <name evidence="4" type="ORF">CTOB1V02_LOCUS13941</name>
</gene>
<feature type="domain" description="P-type ATPase A" evidence="3">
    <location>
        <begin position="2"/>
        <end position="76"/>
    </location>
</feature>
<dbReference type="GO" id="GO:0043682">
    <property type="term" value="F:P-type divalent copper transporter activity"/>
    <property type="evidence" value="ECO:0007669"/>
    <property type="project" value="TreeGrafter"/>
</dbReference>
<dbReference type="EMBL" id="OB676760">
    <property type="protein sequence ID" value="CAD7236126.1"/>
    <property type="molecule type" value="Genomic_DNA"/>
</dbReference>
<accession>A0A7R8ZVQ3</accession>
<dbReference type="AlphaFoldDB" id="A0A7R8ZVQ3"/>
<dbReference type="Pfam" id="PF00122">
    <property type="entry name" value="E1-E2_ATPase"/>
    <property type="match status" value="1"/>
</dbReference>
<dbReference type="InterPro" id="IPR008250">
    <property type="entry name" value="ATPase_P-typ_transduc_dom_A_sf"/>
</dbReference>
<sequence length="99" mass="10396">MIVQIATGDKFPVDGVVFQGESAVDTSLVTGETLPRPIQSGDDVFAGTMNLSSPVTIQVAKAAEDSLLADIVRLMEQAGQGQATYVRLADKAAKLYTPV</sequence>
<dbReference type="InterPro" id="IPR059000">
    <property type="entry name" value="ATPase_P-type_domA"/>
</dbReference>
<dbReference type="Gene3D" id="2.70.150.10">
    <property type="entry name" value="Calcium-transporting ATPase, cytoplasmic transduction domain A"/>
    <property type="match status" value="1"/>
</dbReference>
<feature type="non-terminal residue" evidence="4">
    <location>
        <position position="99"/>
    </location>
</feature>
<dbReference type="PANTHER" id="PTHR43520">
    <property type="entry name" value="ATP7, ISOFORM B"/>
    <property type="match status" value="1"/>
</dbReference>
<dbReference type="SUPFAM" id="SSF81653">
    <property type="entry name" value="Calcium ATPase, transduction domain A"/>
    <property type="match status" value="1"/>
</dbReference>
<keyword evidence="2" id="KW-1278">Translocase</keyword>
<proteinExistence type="predicted"/>
<keyword evidence="1" id="KW-0479">Metal-binding</keyword>
<dbReference type="GO" id="GO:0055070">
    <property type="term" value="P:copper ion homeostasis"/>
    <property type="evidence" value="ECO:0007669"/>
    <property type="project" value="TreeGrafter"/>
</dbReference>
<reference evidence="4" key="1">
    <citation type="submission" date="2020-11" db="EMBL/GenBank/DDBJ databases">
        <authorList>
            <person name="Tran Van P."/>
        </authorList>
    </citation>
    <scope>NUCLEOTIDE SEQUENCE</scope>
</reference>
<dbReference type="GO" id="GO:0016020">
    <property type="term" value="C:membrane"/>
    <property type="evidence" value="ECO:0007669"/>
    <property type="project" value="TreeGrafter"/>
</dbReference>
<evidence type="ECO:0000259" key="3">
    <source>
        <dbReference type="Pfam" id="PF00122"/>
    </source>
</evidence>
<dbReference type="OrthoDB" id="432719at2759"/>
<organism evidence="4">
    <name type="scientific">Cyprideis torosa</name>
    <dbReference type="NCBI Taxonomy" id="163714"/>
    <lineage>
        <taxon>Eukaryota</taxon>
        <taxon>Metazoa</taxon>
        <taxon>Ecdysozoa</taxon>
        <taxon>Arthropoda</taxon>
        <taxon>Crustacea</taxon>
        <taxon>Oligostraca</taxon>
        <taxon>Ostracoda</taxon>
        <taxon>Podocopa</taxon>
        <taxon>Podocopida</taxon>
        <taxon>Cytherocopina</taxon>
        <taxon>Cytheroidea</taxon>
        <taxon>Cytherideidae</taxon>
        <taxon>Cyprideis</taxon>
    </lineage>
</organism>
<evidence type="ECO:0000256" key="2">
    <source>
        <dbReference type="ARBA" id="ARBA00022967"/>
    </source>
</evidence>
<evidence type="ECO:0000256" key="1">
    <source>
        <dbReference type="ARBA" id="ARBA00022723"/>
    </source>
</evidence>